<keyword evidence="4" id="KW-0808">Transferase</keyword>
<dbReference type="EMBL" id="JAYDYW010000014">
    <property type="protein sequence ID" value="MEE1675655.1"/>
    <property type="molecule type" value="Genomic_DNA"/>
</dbReference>
<organism evidence="4 5">
    <name type="scientific">Agarivorans aestuarii</name>
    <dbReference type="NCBI Taxonomy" id="1563703"/>
    <lineage>
        <taxon>Bacteria</taxon>
        <taxon>Pseudomonadati</taxon>
        <taxon>Pseudomonadota</taxon>
        <taxon>Gammaproteobacteria</taxon>
        <taxon>Alteromonadales</taxon>
        <taxon>Alteromonadaceae</taxon>
        <taxon>Agarivorans</taxon>
    </lineage>
</organism>
<dbReference type="InterPro" id="IPR000160">
    <property type="entry name" value="GGDEF_dom"/>
</dbReference>
<reference evidence="5" key="1">
    <citation type="submission" date="2023-07" db="EMBL/GenBank/DDBJ databases">
        <title>Draft genome sequence of Agarivorans aestuarii strain ZMCS4, a CAZymes producing bacteria isolated from the marine brown algae Clodostephus spongiosus.</title>
        <authorList>
            <person name="Lorente B."/>
            <person name="Cabral C."/>
            <person name="Frias J."/>
            <person name="Faria J."/>
            <person name="Toubarro D."/>
        </authorList>
    </citation>
    <scope>NUCLEOTIDE SEQUENCE [LARGE SCALE GENOMIC DNA]</scope>
    <source>
        <strain evidence="5">ZMCS4</strain>
    </source>
</reference>
<dbReference type="SMART" id="SM00267">
    <property type="entry name" value="GGDEF"/>
    <property type="match status" value="1"/>
</dbReference>
<dbReference type="NCBIfam" id="TIGR00254">
    <property type="entry name" value="GGDEF"/>
    <property type="match status" value="1"/>
</dbReference>
<accession>A0ABU7GB18</accession>
<proteinExistence type="predicted"/>
<dbReference type="Proteomes" id="UP001310248">
    <property type="component" value="Unassembled WGS sequence"/>
</dbReference>
<protein>
    <recommendedName>
        <fullName evidence="1">diguanylate cyclase</fullName>
        <ecNumber evidence="1">2.7.7.65</ecNumber>
    </recommendedName>
</protein>
<dbReference type="PANTHER" id="PTHR45138">
    <property type="entry name" value="REGULATORY COMPONENTS OF SENSORY TRANSDUCTION SYSTEM"/>
    <property type="match status" value="1"/>
</dbReference>
<sequence>MDSLQLAQNNIVSPRKISHFSNDAKLSAVQKLSILESLQESLQLDDLLQNFAAMATNYVEFSAMRLVSDSLQTEVSLFEGQRYYRSFNLNNKNQPLAIITFTRDTPFQRNEIHQLRQLTQLLQAPLKHALQIARLQERVRNDYLTGIGNRAHFDESLHTSIEQQTRQSQQQGGLVLMLLDLNKFKQVNDSLGHPVGDQVLIGFAKILESVIRSGDQAFRVGGDEFAMLLRPATEHSAQKVIKRLHAKLEESPLLAQYDISASIGVSAWTPGSNSESLIQSADEQLYANKSATS</sequence>
<dbReference type="InterPro" id="IPR043128">
    <property type="entry name" value="Rev_trsase/Diguanyl_cyclase"/>
</dbReference>
<evidence type="ECO:0000313" key="4">
    <source>
        <dbReference type="EMBL" id="MEE1675655.1"/>
    </source>
</evidence>
<evidence type="ECO:0000313" key="5">
    <source>
        <dbReference type="Proteomes" id="UP001310248"/>
    </source>
</evidence>
<comment type="caution">
    <text evidence="4">The sequence shown here is derived from an EMBL/GenBank/DDBJ whole genome shotgun (WGS) entry which is preliminary data.</text>
</comment>
<dbReference type="InterPro" id="IPR050469">
    <property type="entry name" value="Diguanylate_Cyclase"/>
</dbReference>
<evidence type="ECO:0000259" key="3">
    <source>
        <dbReference type="PROSITE" id="PS50887"/>
    </source>
</evidence>
<keyword evidence="4" id="KW-0548">Nucleotidyltransferase</keyword>
<dbReference type="InterPro" id="IPR029787">
    <property type="entry name" value="Nucleotide_cyclase"/>
</dbReference>
<dbReference type="Gene3D" id="3.30.70.270">
    <property type="match status" value="1"/>
</dbReference>
<dbReference type="RefSeq" id="WP_329776481.1">
    <property type="nucleotide sequence ID" value="NZ_JAYDYW010000014.1"/>
</dbReference>
<dbReference type="PROSITE" id="PS50887">
    <property type="entry name" value="GGDEF"/>
    <property type="match status" value="1"/>
</dbReference>
<evidence type="ECO:0000256" key="1">
    <source>
        <dbReference type="ARBA" id="ARBA00012528"/>
    </source>
</evidence>
<keyword evidence="5" id="KW-1185">Reference proteome</keyword>
<dbReference type="PANTHER" id="PTHR45138:SF9">
    <property type="entry name" value="DIGUANYLATE CYCLASE DGCM-RELATED"/>
    <property type="match status" value="1"/>
</dbReference>
<dbReference type="Pfam" id="PF00990">
    <property type="entry name" value="GGDEF"/>
    <property type="match status" value="1"/>
</dbReference>
<dbReference type="SUPFAM" id="SSF55073">
    <property type="entry name" value="Nucleotide cyclase"/>
    <property type="match status" value="1"/>
</dbReference>
<dbReference type="CDD" id="cd01949">
    <property type="entry name" value="GGDEF"/>
    <property type="match status" value="1"/>
</dbReference>
<dbReference type="GO" id="GO:0052621">
    <property type="term" value="F:diguanylate cyclase activity"/>
    <property type="evidence" value="ECO:0007669"/>
    <property type="project" value="UniProtKB-EC"/>
</dbReference>
<dbReference type="EC" id="2.7.7.65" evidence="1"/>
<gene>
    <name evidence="4" type="ORF">SNR37_000981</name>
</gene>
<name>A0ABU7GB18_9ALTE</name>
<evidence type="ECO:0000256" key="2">
    <source>
        <dbReference type="ARBA" id="ARBA00034247"/>
    </source>
</evidence>
<comment type="catalytic activity">
    <reaction evidence="2">
        <text>2 GTP = 3',3'-c-di-GMP + 2 diphosphate</text>
        <dbReference type="Rhea" id="RHEA:24898"/>
        <dbReference type="ChEBI" id="CHEBI:33019"/>
        <dbReference type="ChEBI" id="CHEBI:37565"/>
        <dbReference type="ChEBI" id="CHEBI:58805"/>
        <dbReference type="EC" id="2.7.7.65"/>
    </reaction>
</comment>
<feature type="domain" description="GGDEF" evidence="3">
    <location>
        <begin position="172"/>
        <end position="293"/>
    </location>
</feature>